<reference evidence="1 2" key="1">
    <citation type="submission" date="2024-01" db="EMBL/GenBank/DDBJ databases">
        <title>Genome assemblies of Stephania.</title>
        <authorList>
            <person name="Yang L."/>
        </authorList>
    </citation>
    <scope>NUCLEOTIDE SEQUENCE [LARGE SCALE GENOMIC DNA]</scope>
    <source>
        <strain evidence="1">JXDWG</strain>
        <tissue evidence="1">Leaf</tissue>
    </source>
</reference>
<sequence length="60" mass="6887">MEWHASKVYHHGKNDEKLEMNWAYYVSDNLRVCAIKVDAAYISNTAIDTSSPKVSIDELK</sequence>
<dbReference type="Proteomes" id="UP001419268">
    <property type="component" value="Unassembled WGS sequence"/>
</dbReference>
<proteinExistence type="predicted"/>
<comment type="caution">
    <text evidence="1">The sequence shown here is derived from an EMBL/GenBank/DDBJ whole genome shotgun (WGS) entry which is preliminary data.</text>
</comment>
<dbReference type="AlphaFoldDB" id="A0AAP0J3U9"/>
<name>A0AAP0J3U9_9MAGN</name>
<evidence type="ECO:0000313" key="2">
    <source>
        <dbReference type="Proteomes" id="UP001419268"/>
    </source>
</evidence>
<keyword evidence="2" id="KW-1185">Reference proteome</keyword>
<gene>
    <name evidence="1" type="ORF">Scep_015041</name>
</gene>
<organism evidence="1 2">
    <name type="scientific">Stephania cephalantha</name>
    <dbReference type="NCBI Taxonomy" id="152367"/>
    <lineage>
        <taxon>Eukaryota</taxon>
        <taxon>Viridiplantae</taxon>
        <taxon>Streptophyta</taxon>
        <taxon>Embryophyta</taxon>
        <taxon>Tracheophyta</taxon>
        <taxon>Spermatophyta</taxon>
        <taxon>Magnoliopsida</taxon>
        <taxon>Ranunculales</taxon>
        <taxon>Menispermaceae</taxon>
        <taxon>Menispermoideae</taxon>
        <taxon>Cissampelideae</taxon>
        <taxon>Stephania</taxon>
    </lineage>
</organism>
<evidence type="ECO:0000313" key="1">
    <source>
        <dbReference type="EMBL" id="KAK9126195.1"/>
    </source>
</evidence>
<protein>
    <submittedName>
        <fullName evidence="1">Uncharacterized protein</fullName>
    </submittedName>
</protein>
<accession>A0AAP0J3U9</accession>
<dbReference type="EMBL" id="JBBNAG010000006">
    <property type="protein sequence ID" value="KAK9126195.1"/>
    <property type="molecule type" value="Genomic_DNA"/>
</dbReference>